<dbReference type="Proteomes" id="UP001529380">
    <property type="component" value="Unassembled WGS sequence"/>
</dbReference>
<dbReference type="Pfam" id="PF05547">
    <property type="entry name" value="Peptidase_M6"/>
    <property type="match status" value="1"/>
</dbReference>
<dbReference type="PANTHER" id="PTHR41775:SF1">
    <property type="entry name" value="PEPTIDASE M6-LIKE DOMAIN-CONTAINING PROTEIN"/>
    <property type="match status" value="1"/>
</dbReference>
<evidence type="ECO:0000259" key="4">
    <source>
        <dbReference type="Pfam" id="PF05547"/>
    </source>
</evidence>
<dbReference type="SUPFAM" id="SSF89372">
    <property type="entry name" value="Fucose-specific lectin"/>
    <property type="match status" value="2"/>
</dbReference>
<protein>
    <submittedName>
        <fullName evidence="6">Bacterial Ig-like domain-containing protein</fullName>
    </submittedName>
</protein>
<feature type="transmembrane region" description="Helical" evidence="2">
    <location>
        <begin position="1035"/>
        <end position="1057"/>
    </location>
</feature>
<evidence type="ECO:0000256" key="3">
    <source>
        <dbReference type="SAM" id="SignalP"/>
    </source>
</evidence>
<feature type="compositionally biased region" description="Polar residues" evidence="1">
    <location>
        <begin position="904"/>
        <end position="939"/>
    </location>
</feature>
<feature type="signal peptide" evidence="3">
    <location>
        <begin position="1"/>
        <end position="28"/>
    </location>
</feature>
<dbReference type="Pfam" id="PF07523">
    <property type="entry name" value="Big_3"/>
    <property type="match status" value="1"/>
</dbReference>
<reference evidence="6 7" key="1">
    <citation type="submission" date="2023-06" db="EMBL/GenBank/DDBJ databases">
        <title>Identification and characterization of horizontal gene transfer across gut microbiota members of farm animals based on homology search.</title>
        <authorList>
            <person name="Schwarzerova J."/>
            <person name="Nykrynova M."/>
            <person name="Jureckova K."/>
            <person name="Cejkova D."/>
            <person name="Rychlik I."/>
        </authorList>
    </citation>
    <scope>NUCLEOTIDE SEQUENCE [LARGE SCALE GENOMIC DNA]</scope>
    <source>
        <strain evidence="6 7">ET340</strain>
    </source>
</reference>
<dbReference type="EMBL" id="JAUDCL010000024">
    <property type="protein sequence ID" value="MDM8201978.1"/>
    <property type="molecule type" value="Genomic_DNA"/>
</dbReference>
<feature type="compositionally biased region" description="Low complexity" evidence="1">
    <location>
        <begin position="940"/>
        <end position="965"/>
    </location>
</feature>
<keyword evidence="7" id="KW-1185">Reference proteome</keyword>
<evidence type="ECO:0000256" key="1">
    <source>
        <dbReference type="SAM" id="MobiDB-lite"/>
    </source>
</evidence>
<feature type="compositionally biased region" description="Low complexity" evidence="1">
    <location>
        <begin position="1015"/>
        <end position="1027"/>
    </location>
</feature>
<evidence type="ECO:0000313" key="6">
    <source>
        <dbReference type="EMBL" id="MDM8201978.1"/>
    </source>
</evidence>
<dbReference type="RefSeq" id="WP_289600385.1">
    <property type="nucleotide sequence ID" value="NZ_JAUDCL010000024.1"/>
</dbReference>
<evidence type="ECO:0000256" key="2">
    <source>
        <dbReference type="SAM" id="Phobius"/>
    </source>
</evidence>
<feature type="region of interest" description="Disordered" evidence="1">
    <location>
        <begin position="980"/>
        <end position="1028"/>
    </location>
</feature>
<feature type="domain" description="Ig-like" evidence="5">
    <location>
        <begin position="761"/>
        <end position="822"/>
    </location>
</feature>
<organism evidence="6 7">
    <name type="scientific">Allofournierella massiliensis</name>
    <dbReference type="NCBI Taxonomy" id="1650663"/>
    <lineage>
        <taxon>Bacteria</taxon>
        <taxon>Bacillati</taxon>
        <taxon>Bacillota</taxon>
        <taxon>Clostridia</taxon>
        <taxon>Eubacteriales</taxon>
        <taxon>Oscillospiraceae</taxon>
        <taxon>Allofournierella</taxon>
    </lineage>
</organism>
<feature type="domain" description="Peptidase M6-like" evidence="4">
    <location>
        <begin position="147"/>
        <end position="246"/>
    </location>
</feature>
<name>A0ABT7USW0_9FIRM</name>
<evidence type="ECO:0000259" key="5">
    <source>
        <dbReference type="Pfam" id="PF07523"/>
    </source>
</evidence>
<feature type="region of interest" description="Disordered" evidence="1">
    <location>
        <begin position="835"/>
        <end position="965"/>
    </location>
</feature>
<evidence type="ECO:0000313" key="7">
    <source>
        <dbReference type="Proteomes" id="UP001529380"/>
    </source>
</evidence>
<keyword evidence="2" id="KW-1133">Transmembrane helix</keyword>
<dbReference type="PANTHER" id="PTHR41775">
    <property type="entry name" value="SECRETED PROTEIN-RELATED"/>
    <property type="match status" value="1"/>
</dbReference>
<feature type="compositionally biased region" description="Polar residues" evidence="1">
    <location>
        <begin position="864"/>
        <end position="886"/>
    </location>
</feature>
<accession>A0ABT7USW0</accession>
<keyword evidence="2" id="KW-0472">Membrane</keyword>
<dbReference type="InterPro" id="IPR022038">
    <property type="entry name" value="Ig-like_bact"/>
</dbReference>
<comment type="caution">
    <text evidence="6">The sequence shown here is derived from an EMBL/GenBank/DDBJ whole genome shotgun (WGS) entry which is preliminary data.</text>
</comment>
<proteinExistence type="predicted"/>
<feature type="compositionally biased region" description="Low complexity" evidence="1">
    <location>
        <begin position="980"/>
        <end position="1007"/>
    </location>
</feature>
<dbReference type="Gene3D" id="2.60.40.3630">
    <property type="match status" value="1"/>
</dbReference>
<keyword evidence="3" id="KW-0732">Signal</keyword>
<gene>
    <name evidence="6" type="ORF">QUW08_11850</name>
</gene>
<feature type="chain" id="PRO_5046076870" evidence="3">
    <location>
        <begin position="29"/>
        <end position="1060"/>
    </location>
</feature>
<dbReference type="InterPro" id="IPR008757">
    <property type="entry name" value="Peptidase_M6-like_domain"/>
</dbReference>
<keyword evidence="2" id="KW-0812">Transmembrane</keyword>
<sequence>MIKRCIATLLTFVLCLAPTGGLLLPAHAEDRQPRDFANLVLFAYFRDEPDKDYFNAPSAQPNKSRAQALMELYDGEQGRSVRQYLNTISGGQFRVHNIFPQWDGKTLTACELPFTLQQAQSGSIDSAILTELVRQLPELQGQTLDYDGDGCIDNLSVVLLGKADNATGAPPSLYPHQNTLPAGLRYSGKEVADYNMLNTDRLLDSAQADGSGLICHEFLHTLGYPDLYARDNSVPVGTWDIMASSSRYPSWPLAYLRAHFTGWCQLPELSASAQNVSVSAPGEAGNQAVVIRSQRNPYEVFVVEMRRQTSPQSEDTLDARIGGTGLIVYRVDTTVDGLSNYFGSTGVYVFRPQPGQNGYVEGSERATVGNAFLSAESGRTSIGSADPGAGLAQGALTFSDGTNSGIVISDVSSAQGGSMTFSVTIPEADPQTLWQDAQFPEHSGVALAQGSIRGQIMAAGYALPYTGDQLRLYAFADPGWAPVTEEPLTQAGGFDRVTLTSLRDTPVVAWRASDGALYLAILADGAWKSLGSLPDVDDYAITAQGGTLHLAYVTGGYSQAGYATITGSGISRQGFCASGRMFGSPKAAVTGQGQVYLAFRDVTNNNDLLIYQAQDGGFSRLASPGSASSYDLAAGSSGLMAVLGGDTPVLKQLDGDSWTELTRLDQTAHEPRLAFGTDTTFLLAAPNGASAKDLRVYQQKDGTFTPVGDRVDKGGDGAALTIFGDRLFTAYRMDGKAMVRFNAPGMSDALLSLSVTPPALTSYHLGDEVSTQGLQVFANYTSGPRELTAGEYTLTGFDASQTGTRQATVSYQGMSASFSFTVFEAAVPTAVPTAEPTAVPSAKPTAVPSAKPTAVPTAKPTAVPSAQPTAVPSAQPTAVPSAQPTAVPSAKPTAVPSAKPTAVPSAQPTAVPSAQPTAVPSAQPTAVPSAQPTAVPSAQPTAVPSAQPTSAPAAGPTSVPATAAPAATIPPSTAVIRPARPTAQPTAAPTASPTAVPSAVPTAQPTEQPSPTPDPSSESASAEAPSSGGVLRPQAALLLAGVAGACACGGIGLWFFFKRR</sequence>